<name>A0A179SYC6_9BACI</name>
<comment type="caution">
    <text evidence="1">The sequence shown here is derived from an EMBL/GenBank/DDBJ whole genome shotgun (WGS) entry which is preliminary data.</text>
</comment>
<dbReference type="PANTHER" id="PTHR40053:SF1">
    <property type="entry name" value="SPORULATION-CONTROL PROTEIN SPO0M"/>
    <property type="match status" value="1"/>
</dbReference>
<reference evidence="2" key="1">
    <citation type="submission" date="2016-04" db="EMBL/GenBank/DDBJ databases">
        <authorList>
            <person name="Lyu Z."/>
            <person name="Lyu W."/>
        </authorList>
    </citation>
    <scope>NUCLEOTIDE SEQUENCE [LARGE SCALE GENOMIC DNA]</scope>
    <source>
        <strain evidence="2">C44</strain>
    </source>
</reference>
<dbReference type="OrthoDB" id="2351239at2"/>
<dbReference type="InterPro" id="IPR009776">
    <property type="entry name" value="Spore_0_M"/>
</dbReference>
<evidence type="ECO:0000313" key="2">
    <source>
        <dbReference type="Proteomes" id="UP000078534"/>
    </source>
</evidence>
<keyword evidence="2" id="KW-1185">Reference proteome</keyword>
<sequence length="256" mass="28917">MSFFNKVLASIGIGSAKVDTKLSQSSIKVGEEAEGIVEIKGGSIEQNIDEIYLTINTTYEKESDDKIIHKQAVISTIKLNEPFVIMPEELKTIPFKIKIPMDTPISTGSSKVWIQTGVDIKGSVDPTDRDMIDILPSDMVEEAMSVFSQLGFKLRKVKNEAAPYKIRKRLPFIQEFEFVPTSGPYYGKFDEIELIFFQIDETKLEVIMEVDRRARGLAGLFSEALDMDESLIQFTIQDYELPTIKATFNDVLMKHS</sequence>
<proteinExistence type="predicted"/>
<dbReference type="Proteomes" id="UP000078534">
    <property type="component" value="Unassembled WGS sequence"/>
</dbReference>
<organism evidence="1 2">
    <name type="scientific">Metabacillus litoralis</name>
    <dbReference type="NCBI Taxonomy" id="152268"/>
    <lineage>
        <taxon>Bacteria</taxon>
        <taxon>Bacillati</taxon>
        <taxon>Bacillota</taxon>
        <taxon>Bacilli</taxon>
        <taxon>Bacillales</taxon>
        <taxon>Bacillaceae</taxon>
        <taxon>Metabacillus</taxon>
    </lineage>
</organism>
<gene>
    <name evidence="1" type="ORF">A6K24_22620</name>
</gene>
<dbReference type="AlphaFoldDB" id="A0A179SYC6"/>
<accession>A0A179SYC6</accession>
<dbReference type="RefSeq" id="WP_066332722.1">
    <property type="nucleotide sequence ID" value="NZ_LWSG01000015.1"/>
</dbReference>
<dbReference type="Pfam" id="PF07070">
    <property type="entry name" value="Spo0M"/>
    <property type="match status" value="1"/>
</dbReference>
<dbReference type="PANTHER" id="PTHR40053">
    <property type="entry name" value="SPORULATION-CONTROL PROTEIN SPO0M"/>
    <property type="match status" value="1"/>
</dbReference>
<evidence type="ECO:0000313" key="1">
    <source>
        <dbReference type="EMBL" id="OAS86120.1"/>
    </source>
</evidence>
<protein>
    <submittedName>
        <fullName evidence="1">Sporulation protein SpoOM</fullName>
    </submittedName>
</protein>
<dbReference type="STRING" id="152268.A6K24_22620"/>
<dbReference type="EMBL" id="LWSG01000015">
    <property type="protein sequence ID" value="OAS86120.1"/>
    <property type="molecule type" value="Genomic_DNA"/>
</dbReference>